<feature type="domain" description="Secretion system C-terminal sorting" evidence="5">
    <location>
        <begin position="923"/>
        <end position="989"/>
    </location>
</feature>
<keyword evidence="2 4" id="KW-0732">Signal</keyword>
<reference evidence="6 7" key="1">
    <citation type="submission" date="2019-11" db="EMBL/GenBank/DDBJ databases">
        <title>Flavobacterium resistens genome.</title>
        <authorList>
            <person name="Wilson V.M."/>
            <person name="Newman J.D."/>
        </authorList>
    </citation>
    <scope>NUCLEOTIDE SEQUENCE [LARGE SCALE GENOMIC DNA]</scope>
    <source>
        <strain evidence="6 7">DSM 19382</strain>
    </source>
</reference>
<gene>
    <name evidence="6" type="ORF">GJU42_16430</name>
</gene>
<proteinExistence type="predicted"/>
<feature type="chain" id="PRO_5046167452" evidence="4">
    <location>
        <begin position="21"/>
        <end position="995"/>
    </location>
</feature>
<evidence type="ECO:0000256" key="4">
    <source>
        <dbReference type="SAM" id="SignalP"/>
    </source>
</evidence>
<dbReference type="PANTHER" id="PTHR47566">
    <property type="match status" value="1"/>
</dbReference>
<dbReference type="RefSeq" id="WP_154275378.1">
    <property type="nucleotide sequence ID" value="NZ_WKKG01000009.1"/>
</dbReference>
<dbReference type="InterPro" id="IPR032675">
    <property type="entry name" value="LRR_dom_sf"/>
</dbReference>
<sequence>MKTKLLLLLFLANFSIYAQTNLVPNGNFEIWTSSSQPDNWYRYFSGFVSQNSVAQNGSSSTNMMVASGTFNYINSEYFPVVAGKTYRVTLYHKLAKGTFSSIDFSLYHKPGTFKEEIIKKSDVTFSTSEWRKIEFDYTPTVSENVEVDIWTTGSLNSEILVDNISMVDVNEVPVQYTLIPDVNFEKKLIALGIDSGATDGKVLTSKVATLTTLSISNSSITDLTGIQDFKALTYLDVTNNKLGSIDVSKNTALKQLRTSWNPIKTLDVSKNVLLYELGCYSNDLTVLDLSANINLTNLQCSQNALTTLDVSKNPELTKLEANNNSNLSQVNLKNGKNTLIKASDLILTSNPSLTCIIVDDVTYSNTNWATSKESSADFSTTECAAPAYTLIPDINFERTLIKKGIDAVEDGKVLTKRIASITILNLSDYYTNLKIEDLTGLQDFAALEELTLPNNGNGILTSIDVSKNLKLKKLNCNSNKLASLDVSKNLALTDLNVYYNNLTTLDVSKNLELKTLTCSLNRLTTLDVSKNLALKELYAEGSNKEGSYSSQQGLLTTIDLSKNLELERLSLASNEKIVNLDVSKNIKLKHISVNGNGLTTVDFSANPLLESLYCSTNKLTSLDLSKYPALTTLDCSYNQIKTIDVSQKTNLKFLNVWSNELTSLDVSKNTALERIYCPYNKLTTLDLSNNPNLLQVLCTGNNLMKLNLKNGGNTKMTNQSSSLFGGNPNLTCILVDDVAYSNANWSSFKDQFANYNTECEFSLGPKNFAIESKGETCTGENNGQITVTATAQLPYTATVNGTSKTFVNNSLQITNLAPGTYTVIIAVTGETYEQTFNIVIPKAATIAGKSTIASKKVEVEITEGTAPFTVFVNGEAQFQTTDSNFSLELDQAGLVEVATSKACEGIFAKKVSSSELGTMLSAYPNPTSDNVEIEIPNSKSETVIEIFNFGGQVVSKGTYNTENGTAYLNLANLPSGIYAAKIYLETPEYVKIIKK</sequence>
<dbReference type="InterPro" id="IPR052574">
    <property type="entry name" value="CDIRP"/>
</dbReference>
<evidence type="ECO:0000313" key="7">
    <source>
        <dbReference type="Proteomes" id="UP000468990"/>
    </source>
</evidence>
<keyword evidence="7" id="KW-1185">Reference proteome</keyword>
<feature type="signal peptide" evidence="4">
    <location>
        <begin position="1"/>
        <end position="20"/>
    </location>
</feature>
<dbReference type="Gene3D" id="2.60.120.260">
    <property type="entry name" value="Galactose-binding domain-like"/>
    <property type="match status" value="1"/>
</dbReference>
<name>A0ABW9Q964_9FLAO</name>
<protein>
    <submittedName>
        <fullName evidence="6">T9SS type A sorting domain-containing protein</fullName>
    </submittedName>
</protein>
<dbReference type="InterPro" id="IPR025875">
    <property type="entry name" value="Leu-rich_rpt_4"/>
</dbReference>
<dbReference type="InterPro" id="IPR008979">
    <property type="entry name" value="Galactose-bd-like_sf"/>
</dbReference>
<keyword evidence="1" id="KW-0433">Leucine-rich repeat</keyword>
<dbReference type="InterPro" id="IPR026444">
    <property type="entry name" value="Secre_tail"/>
</dbReference>
<dbReference type="Pfam" id="PF18962">
    <property type="entry name" value="Por_Secre_tail"/>
    <property type="match status" value="1"/>
</dbReference>
<evidence type="ECO:0000256" key="1">
    <source>
        <dbReference type="ARBA" id="ARBA00022614"/>
    </source>
</evidence>
<dbReference type="SUPFAM" id="SSF52058">
    <property type="entry name" value="L domain-like"/>
    <property type="match status" value="2"/>
</dbReference>
<dbReference type="PANTHER" id="PTHR47566:SF1">
    <property type="entry name" value="PROTEIN NUD1"/>
    <property type="match status" value="1"/>
</dbReference>
<comment type="caution">
    <text evidence="6">The sequence shown here is derived from an EMBL/GenBank/DDBJ whole genome shotgun (WGS) entry which is preliminary data.</text>
</comment>
<dbReference type="Pfam" id="PF12799">
    <property type="entry name" value="LRR_4"/>
    <property type="match status" value="1"/>
</dbReference>
<evidence type="ECO:0000256" key="3">
    <source>
        <dbReference type="ARBA" id="ARBA00022737"/>
    </source>
</evidence>
<dbReference type="Gene3D" id="3.80.10.10">
    <property type="entry name" value="Ribonuclease Inhibitor"/>
    <property type="match status" value="2"/>
</dbReference>
<keyword evidence="3" id="KW-0677">Repeat</keyword>
<dbReference type="SUPFAM" id="SSF49785">
    <property type="entry name" value="Galactose-binding domain-like"/>
    <property type="match status" value="1"/>
</dbReference>
<dbReference type="Proteomes" id="UP000468990">
    <property type="component" value="Unassembled WGS sequence"/>
</dbReference>
<accession>A0ABW9Q964</accession>
<dbReference type="EMBL" id="WKKG01000009">
    <property type="protein sequence ID" value="MRX69561.1"/>
    <property type="molecule type" value="Genomic_DNA"/>
</dbReference>
<evidence type="ECO:0000256" key="2">
    <source>
        <dbReference type="ARBA" id="ARBA00022729"/>
    </source>
</evidence>
<evidence type="ECO:0000313" key="6">
    <source>
        <dbReference type="EMBL" id="MRX69561.1"/>
    </source>
</evidence>
<dbReference type="NCBIfam" id="TIGR04183">
    <property type="entry name" value="Por_Secre_tail"/>
    <property type="match status" value="1"/>
</dbReference>
<organism evidence="6 7">
    <name type="scientific">Flavobacterium resistens</name>
    <dbReference type="NCBI Taxonomy" id="443612"/>
    <lineage>
        <taxon>Bacteria</taxon>
        <taxon>Pseudomonadati</taxon>
        <taxon>Bacteroidota</taxon>
        <taxon>Flavobacteriia</taxon>
        <taxon>Flavobacteriales</taxon>
        <taxon>Flavobacteriaceae</taxon>
        <taxon>Flavobacterium</taxon>
    </lineage>
</organism>
<evidence type="ECO:0000259" key="5">
    <source>
        <dbReference type="Pfam" id="PF18962"/>
    </source>
</evidence>